<evidence type="ECO:0000256" key="5">
    <source>
        <dbReference type="ARBA" id="ARBA00022692"/>
    </source>
</evidence>
<feature type="transmembrane region" description="Helical" evidence="8">
    <location>
        <begin position="44"/>
        <end position="64"/>
    </location>
</feature>
<evidence type="ECO:0000256" key="1">
    <source>
        <dbReference type="ARBA" id="ARBA00004651"/>
    </source>
</evidence>
<evidence type="ECO:0000256" key="7">
    <source>
        <dbReference type="ARBA" id="ARBA00023136"/>
    </source>
</evidence>
<feature type="domain" description="Major facilitator superfamily (MFS) profile" evidence="9">
    <location>
        <begin position="9"/>
        <end position="393"/>
    </location>
</feature>
<evidence type="ECO:0000256" key="8">
    <source>
        <dbReference type="SAM" id="Phobius"/>
    </source>
</evidence>
<feature type="transmembrane region" description="Helical" evidence="8">
    <location>
        <begin position="343"/>
        <end position="363"/>
    </location>
</feature>
<feature type="transmembrane region" description="Helical" evidence="8">
    <location>
        <begin position="283"/>
        <end position="302"/>
    </location>
</feature>
<feature type="transmembrane region" description="Helical" evidence="8">
    <location>
        <begin position="104"/>
        <end position="121"/>
    </location>
</feature>
<dbReference type="SUPFAM" id="SSF103473">
    <property type="entry name" value="MFS general substrate transporter"/>
    <property type="match status" value="1"/>
</dbReference>
<comment type="subcellular location">
    <subcellularLocation>
        <location evidence="1">Cell membrane</location>
        <topology evidence="1">Multi-pass membrane protein</topology>
    </subcellularLocation>
</comment>
<dbReference type="PROSITE" id="PS50850">
    <property type="entry name" value="MFS"/>
    <property type="match status" value="1"/>
</dbReference>
<evidence type="ECO:0000256" key="2">
    <source>
        <dbReference type="ARBA" id="ARBA00006236"/>
    </source>
</evidence>
<proteinExistence type="inferred from homology"/>
<evidence type="ECO:0000313" key="11">
    <source>
        <dbReference type="Proteomes" id="UP001357452"/>
    </source>
</evidence>
<feature type="transmembrane region" description="Helical" evidence="8">
    <location>
        <begin position="213"/>
        <end position="231"/>
    </location>
</feature>
<reference evidence="10 11" key="1">
    <citation type="submission" date="2024-01" db="EMBL/GenBank/DDBJ databases">
        <title>Niabella digestum sp. nov., isolated from waste digestion system.</title>
        <authorList>
            <person name="Zhang L."/>
        </authorList>
    </citation>
    <scope>NUCLEOTIDE SEQUENCE [LARGE SCALE GENOMIC DNA]</scope>
    <source>
        <strain evidence="10 11">A18</strain>
    </source>
</reference>
<dbReference type="CDD" id="cd17320">
    <property type="entry name" value="MFS_MdfA_MDR_like"/>
    <property type="match status" value="1"/>
</dbReference>
<keyword evidence="7 8" id="KW-0472">Membrane</keyword>
<protein>
    <submittedName>
        <fullName evidence="10">Multidrug effflux MFS transporter</fullName>
    </submittedName>
</protein>
<evidence type="ECO:0000256" key="3">
    <source>
        <dbReference type="ARBA" id="ARBA00022448"/>
    </source>
</evidence>
<evidence type="ECO:0000259" key="9">
    <source>
        <dbReference type="PROSITE" id="PS50850"/>
    </source>
</evidence>
<keyword evidence="4" id="KW-1003">Cell membrane</keyword>
<dbReference type="EMBL" id="JAZGLY010000005">
    <property type="protein sequence ID" value="MEE6187681.1"/>
    <property type="molecule type" value="Genomic_DNA"/>
</dbReference>
<dbReference type="InterPro" id="IPR036259">
    <property type="entry name" value="MFS_trans_sf"/>
</dbReference>
<feature type="transmembrane region" description="Helical" evidence="8">
    <location>
        <begin position="133"/>
        <end position="157"/>
    </location>
</feature>
<feature type="transmembrane region" description="Helical" evidence="8">
    <location>
        <begin position="251"/>
        <end position="271"/>
    </location>
</feature>
<name>A0ABU7RIA2_9BACT</name>
<keyword evidence="5 8" id="KW-0812">Transmembrane</keyword>
<feature type="transmembrane region" description="Helical" evidence="8">
    <location>
        <begin position="369"/>
        <end position="389"/>
    </location>
</feature>
<organism evidence="10 11">
    <name type="scientific">Niabella digestorum</name>
    <dbReference type="NCBI Taxonomy" id="3117701"/>
    <lineage>
        <taxon>Bacteria</taxon>
        <taxon>Pseudomonadati</taxon>
        <taxon>Bacteroidota</taxon>
        <taxon>Chitinophagia</taxon>
        <taxon>Chitinophagales</taxon>
        <taxon>Chitinophagaceae</taxon>
        <taxon>Niabella</taxon>
    </lineage>
</organism>
<dbReference type="Pfam" id="PF07690">
    <property type="entry name" value="MFS_1"/>
    <property type="match status" value="1"/>
</dbReference>
<gene>
    <name evidence="10" type="ORF">V2H41_10395</name>
</gene>
<dbReference type="RefSeq" id="WP_330975088.1">
    <property type="nucleotide sequence ID" value="NZ_JAZGLY010000005.1"/>
</dbReference>
<dbReference type="InterPro" id="IPR004812">
    <property type="entry name" value="Efflux_drug-R_Bcr/CmlA"/>
</dbReference>
<accession>A0ABU7RIA2</accession>
<comment type="caution">
    <text evidence="10">The sequence shown here is derived from an EMBL/GenBank/DDBJ whole genome shotgun (WGS) entry which is preliminary data.</text>
</comment>
<keyword evidence="6 8" id="KW-1133">Transmembrane helix</keyword>
<keyword evidence="11" id="KW-1185">Reference proteome</keyword>
<evidence type="ECO:0000256" key="4">
    <source>
        <dbReference type="ARBA" id="ARBA00022475"/>
    </source>
</evidence>
<dbReference type="InterPro" id="IPR020846">
    <property type="entry name" value="MFS_dom"/>
</dbReference>
<keyword evidence="3" id="KW-0813">Transport</keyword>
<dbReference type="Proteomes" id="UP001357452">
    <property type="component" value="Unassembled WGS sequence"/>
</dbReference>
<feature type="transmembrane region" description="Helical" evidence="8">
    <location>
        <begin position="163"/>
        <end position="183"/>
    </location>
</feature>
<comment type="similarity">
    <text evidence="2">Belongs to the major facilitator superfamily. Bcr/CmlA family.</text>
</comment>
<feature type="transmembrane region" description="Helical" evidence="8">
    <location>
        <begin position="308"/>
        <end position="331"/>
    </location>
</feature>
<sequence>MKGNNKAVKIFILGLLSAIGPFSIDMYLPGFPSIAKELNTDVSNISLTLSSFFIGISSGQLIYGPLLDKYGRKKPLYFGLSLYILATLGCALATSVHMLIGLRFLQAIGGCVGMVASRAMVRDLFDVEENAKIFSLLMLVVGVSPIIAPTLGGYITAVLGWRYVFGALVLIGVIILVLCITILPESKKPNPNYSLAPRAILGKFADVFRQSQFVIYAITGAFTAAGLYAYIAGSPHVFMEIFGASEEQYGWIFSIVAGGLILATQINAQILRFTTSQKIVPRAILLQCFTGLLLLAGFIWHWWGLNSSVVICCIFLACQGFTFPNASAIAIAPFEQNAGSASALMGCIQMLAGTLSSALVSIFHNETAIPMAFVMALCAFTALTVLVTGKRIVKYKCSQQQVEKKSTEMLSEI</sequence>
<evidence type="ECO:0000256" key="6">
    <source>
        <dbReference type="ARBA" id="ARBA00022989"/>
    </source>
</evidence>
<dbReference type="InterPro" id="IPR011701">
    <property type="entry name" value="MFS"/>
</dbReference>
<feature type="transmembrane region" description="Helical" evidence="8">
    <location>
        <begin position="76"/>
        <end position="98"/>
    </location>
</feature>
<dbReference type="Gene3D" id="1.20.1720.10">
    <property type="entry name" value="Multidrug resistance protein D"/>
    <property type="match status" value="1"/>
</dbReference>
<dbReference type="PANTHER" id="PTHR23502">
    <property type="entry name" value="MAJOR FACILITATOR SUPERFAMILY"/>
    <property type="match status" value="1"/>
</dbReference>
<dbReference type="PANTHER" id="PTHR23502:SF132">
    <property type="entry name" value="POLYAMINE TRANSPORTER 2-RELATED"/>
    <property type="match status" value="1"/>
</dbReference>
<evidence type="ECO:0000313" key="10">
    <source>
        <dbReference type="EMBL" id="MEE6187681.1"/>
    </source>
</evidence>
<feature type="transmembrane region" description="Helical" evidence="8">
    <location>
        <begin position="7"/>
        <end position="24"/>
    </location>
</feature>
<dbReference type="NCBIfam" id="TIGR00710">
    <property type="entry name" value="efflux_Bcr_CflA"/>
    <property type="match status" value="1"/>
</dbReference>